<dbReference type="InterPro" id="IPR001683">
    <property type="entry name" value="PX_dom"/>
</dbReference>
<protein>
    <recommendedName>
        <fullName evidence="8">Endosomal/vacuolar adapter protein YPT35</fullName>
    </recommendedName>
    <alternativeName>
        <fullName evidence="9">PX domain-containing protein YPT35</fullName>
    </alternativeName>
</protein>
<comment type="similarity">
    <text evidence="3">Belongs to the YPT35 family.</text>
</comment>
<comment type="function">
    <text evidence="7">Recruits the lipid transfer protein VPS13 to endosomal and vacuolar membranes.</text>
</comment>
<dbReference type="STRING" id="1399860.A0A2C5YGX8"/>
<feature type="region of interest" description="Disordered" evidence="10">
    <location>
        <begin position="1"/>
        <end position="71"/>
    </location>
</feature>
<comment type="caution">
    <text evidence="12">The sequence shown here is derived from an EMBL/GenBank/DDBJ whole genome shotgun (WGS) entry which is preliminary data.</text>
</comment>
<evidence type="ECO:0000256" key="1">
    <source>
        <dbReference type="ARBA" id="ARBA00004148"/>
    </source>
</evidence>
<evidence type="ECO:0000256" key="6">
    <source>
        <dbReference type="ARBA" id="ARBA00023136"/>
    </source>
</evidence>
<dbReference type="Proteomes" id="UP000226192">
    <property type="component" value="Unassembled WGS sequence"/>
</dbReference>
<feature type="domain" description="PX" evidence="11">
    <location>
        <begin position="100"/>
        <end position="210"/>
    </location>
</feature>
<keyword evidence="6" id="KW-0472">Membrane</keyword>
<evidence type="ECO:0000313" key="12">
    <source>
        <dbReference type="EMBL" id="PHH66244.1"/>
    </source>
</evidence>
<evidence type="ECO:0000256" key="10">
    <source>
        <dbReference type="SAM" id="MobiDB-lite"/>
    </source>
</evidence>
<dbReference type="Gene3D" id="3.30.1520.10">
    <property type="entry name" value="Phox-like domain"/>
    <property type="match status" value="1"/>
</dbReference>
<dbReference type="Pfam" id="PF00787">
    <property type="entry name" value="PX"/>
    <property type="match status" value="1"/>
</dbReference>
<dbReference type="PANTHER" id="PTHR10555">
    <property type="entry name" value="SORTING NEXIN"/>
    <property type="match status" value="1"/>
</dbReference>
<gene>
    <name evidence="12" type="ORF">CDD81_7837</name>
</gene>
<accession>A0A2C5YGX8</accession>
<proteinExistence type="inferred from homology"/>
<evidence type="ECO:0000313" key="13">
    <source>
        <dbReference type="Proteomes" id="UP000226192"/>
    </source>
</evidence>
<dbReference type="SUPFAM" id="SSF64268">
    <property type="entry name" value="PX domain"/>
    <property type="match status" value="1"/>
</dbReference>
<evidence type="ECO:0000256" key="9">
    <source>
        <dbReference type="ARBA" id="ARBA00033785"/>
    </source>
</evidence>
<keyword evidence="13" id="KW-1185">Reference proteome</keyword>
<organism evidence="12 13">
    <name type="scientific">Ophiocordyceps australis</name>
    <dbReference type="NCBI Taxonomy" id="1399860"/>
    <lineage>
        <taxon>Eukaryota</taxon>
        <taxon>Fungi</taxon>
        <taxon>Dikarya</taxon>
        <taxon>Ascomycota</taxon>
        <taxon>Pezizomycotina</taxon>
        <taxon>Sordariomycetes</taxon>
        <taxon>Hypocreomycetidae</taxon>
        <taxon>Hypocreales</taxon>
        <taxon>Ophiocordycipitaceae</taxon>
        <taxon>Ophiocordyceps</taxon>
    </lineage>
</organism>
<evidence type="ECO:0000256" key="8">
    <source>
        <dbReference type="ARBA" id="ARBA00033774"/>
    </source>
</evidence>
<evidence type="ECO:0000259" key="11">
    <source>
        <dbReference type="PROSITE" id="PS50195"/>
    </source>
</evidence>
<evidence type="ECO:0000256" key="3">
    <source>
        <dbReference type="ARBA" id="ARBA00007426"/>
    </source>
</evidence>
<dbReference type="GO" id="GO:0010008">
    <property type="term" value="C:endosome membrane"/>
    <property type="evidence" value="ECO:0007669"/>
    <property type="project" value="UniProtKB-SubCell"/>
</dbReference>
<dbReference type="GO" id="GO:0005774">
    <property type="term" value="C:vacuolar membrane"/>
    <property type="evidence" value="ECO:0007669"/>
    <property type="project" value="UniProtKB-SubCell"/>
</dbReference>
<name>A0A2C5YGX8_9HYPO</name>
<dbReference type="InterPro" id="IPR036871">
    <property type="entry name" value="PX_dom_sf"/>
</dbReference>
<dbReference type="SMART" id="SM00312">
    <property type="entry name" value="PX"/>
    <property type="match status" value="1"/>
</dbReference>
<keyword evidence="4" id="KW-0926">Vacuole</keyword>
<dbReference type="InterPro" id="IPR037917">
    <property type="entry name" value="Ypt35_PX"/>
</dbReference>
<dbReference type="OrthoDB" id="10254720at2759"/>
<dbReference type="EMBL" id="NJET01000009">
    <property type="protein sequence ID" value="PHH66244.1"/>
    <property type="molecule type" value="Genomic_DNA"/>
</dbReference>
<dbReference type="GO" id="GO:0032266">
    <property type="term" value="F:phosphatidylinositol-3-phosphate binding"/>
    <property type="evidence" value="ECO:0007669"/>
    <property type="project" value="InterPro"/>
</dbReference>
<evidence type="ECO:0000256" key="7">
    <source>
        <dbReference type="ARBA" id="ARBA00033728"/>
    </source>
</evidence>
<evidence type="ECO:0000256" key="2">
    <source>
        <dbReference type="ARBA" id="ARBA00004177"/>
    </source>
</evidence>
<evidence type="ECO:0000256" key="5">
    <source>
        <dbReference type="ARBA" id="ARBA00022753"/>
    </source>
</evidence>
<feature type="compositionally biased region" description="Basic and acidic residues" evidence="10">
    <location>
        <begin position="7"/>
        <end position="19"/>
    </location>
</feature>
<keyword evidence="5" id="KW-0967">Endosome</keyword>
<comment type="subcellular location">
    <subcellularLocation>
        <location evidence="2">Endosome</location>
    </subcellularLocation>
    <subcellularLocation>
        <location evidence="1">Vacuole membrane</location>
        <topology evidence="1">Peripheral membrane protein</topology>
    </subcellularLocation>
</comment>
<feature type="compositionally biased region" description="Polar residues" evidence="10">
    <location>
        <begin position="61"/>
        <end position="71"/>
    </location>
</feature>
<dbReference type="PANTHER" id="PTHR10555:SF170">
    <property type="entry name" value="FI18122P1"/>
    <property type="match status" value="1"/>
</dbReference>
<evidence type="ECO:0000256" key="4">
    <source>
        <dbReference type="ARBA" id="ARBA00022554"/>
    </source>
</evidence>
<sequence length="210" mass="23319">MAAAVGEQHRARGGDDHVTARASPAVQHACPSWPSAAARNSCDEADDDSRPINSPPYWSHATPQQPRNVSTDSLPAGAITLQDHETSEHNDRNAACWAKSVELVDYTLVNGSTTNIGAFVVWNVRVETLSGSYISVRKRYSEFDGLRRRLVQSFPNFEAAVPSLPPKSIMSRFKPKFLDKRRLGLQYFLNCIMLNPEFSASPVLREFLFA</sequence>
<reference evidence="12 13" key="1">
    <citation type="submission" date="2017-06" db="EMBL/GenBank/DDBJ databases">
        <title>Ant-infecting Ophiocordyceps genomes reveal a high diversity of potential behavioral manipulation genes and a possible major role for enterotoxins.</title>
        <authorList>
            <person name="De Bekker C."/>
            <person name="Evans H.C."/>
            <person name="Brachmann A."/>
            <person name="Hughes D.P."/>
        </authorList>
    </citation>
    <scope>NUCLEOTIDE SEQUENCE [LARGE SCALE GENOMIC DNA]</scope>
    <source>
        <strain evidence="12 13">Map64</strain>
    </source>
</reference>
<dbReference type="AlphaFoldDB" id="A0A2C5YGX8"/>
<dbReference type="CDD" id="cd07280">
    <property type="entry name" value="PX_YPT35"/>
    <property type="match status" value="1"/>
</dbReference>
<dbReference type="PROSITE" id="PS50195">
    <property type="entry name" value="PX"/>
    <property type="match status" value="1"/>
</dbReference>